<dbReference type="PANTHER" id="PTHR38445:SF7">
    <property type="entry name" value="GNTR-FAMILY TRANSCRIPTIONAL REGULATOR"/>
    <property type="match status" value="1"/>
</dbReference>
<evidence type="ECO:0000259" key="4">
    <source>
        <dbReference type="PROSITE" id="PS50949"/>
    </source>
</evidence>
<reference evidence="5 6" key="1">
    <citation type="submission" date="2019-12" db="EMBL/GenBank/DDBJ databases">
        <authorList>
            <person name="Huq M.A."/>
        </authorList>
    </citation>
    <scope>NUCLEOTIDE SEQUENCE [LARGE SCALE GENOMIC DNA]</scope>
    <source>
        <strain evidence="5 6">MAH-34</strain>
    </source>
</reference>
<comment type="caution">
    <text evidence="5">The sequence shown here is derived from an EMBL/GenBank/DDBJ whole genome shotgun (WGS) entry which is preliminary data.</text>
</comment>
<organism evidence="5 6">
    <name type="scientific">Paenibacillus anseongense</name>
    <dbReference type="NCBI Taxonomy" id="2682845"/>
    <lineage>
        <taxon>Bacteria</taxon>
        <taxon>Bacillati</taxon>
        <taxon>Bacillota</taxon>
        <taxon>Bacilli</taxon>
        <taxon>Bacillales</taxon>
        <taxon>Paenibacillaceae</taxon>
        <taxon>Paenibacillus</taxon>
    </lineage>
</organism>
<dbReference type="Proteomes" id="UP000467637">
    <property type="component" value="Unassembled WGS sequence"/>
</dbReference>
<dbReference type="PROSITE" id="PS50949">
    <property type="entry name" value="HTH_GNTR"/>
    <property type="match status" value="1"/>
</dbReference>
<dbReference type="InterPro" id="IPR036388">
    <property type="entry name" value="WH-like_DNA-bd_sf"/>
</dbReference>
<evidence type="ECO:0000256" key="1">
    <source>
        <dbReference type="ARBA" id="ARBA00023015"/>
    </source>
</evidence>
<dbReference type="Pfam" id="PF00392">
    <property type="entry name" value="GntR"/>
    <property type="match status" value="1"/>
</dbReference>
<accession>A0ABW9U796</accession>
<keyword evidence="2" id="KW-0238">DNA-binding</keyword>
<dbReference type="EMBL" id="WSEM01000008">
    <property type="protein sequence ID" value="MVQ35321.1"/>
    <property type="molecule type" value="Genomic_DNA"/>
</dbReference>
<dbReference type="PRINTS" id="PR00035">
    <property type="entry name" value="HTHGNTR"/>
</dbReference>
<evidence type="ECO:0000313" key="5">
    <source>
        <dbReference type="EMBL" id="MVQ35321.1"/>
    </source>
</evidence>
<evidence type="ECO:0000256" key="2">
    <source>
        <dbReference type="ARBA" id="ARBA00023125"/>
    </source>
</evidence>
<gene>
    <name evidence="5" type="ORF">GON05_11710</name>
</gene>
<proteinExistence type="predicted"/>
<evidence type="ECO:0000256" key="3">
    <source>
        <dbReference type="ARBA" id="ARBA00023163"/>
    </source>
</evidence>
<dbReference type="InterPro" id="IPR036390">
    <property type="entry name" value="WH_DNA-bd_sf"/>
</dbReference>
<sequence>MKRGFFTVEEDKKYILQVNPQLTFNVNTQIKEQLKWLIGIEQMEAGDMLPTASQLADELGLNRNTVNWVYNQLRDEGLVSIQKGRGTQIAGGFETKHLLEERKPMQQLMNNTMREAAAMGFDLPSFFIAGLAYSLLQPPSPARKLWILLVECRGHDYPFYRQEIERATDGEVETLFLGDSSLNEDVVREAVMRSDVVITTLNHAEETKALFARYDSKVIVIGATLEASQLLEIAKLQEGTHVAFVCLGRTGGEWMANRIREAGIHQLHVEIAGMNEPDRLNEALQHSHKIYASAAVFSELKKLHPDKTLLFPMKLEQSSENLLHEIAVQKK</sequence>
<keyword evidence="3" id="KW-0804">Transcription</keyword>
<dbReference type="InterPro" id="IPR000524">
    <property type="entry name" value="Tscrpt_reg_HTH_GntR"/>
</dbReference>
<keyword evidence="1" id="KW-0805">Transcription regulation</keyword>
<dbReference type="Gene3D" id="1.10.10.10">
    <property type="entry name" value="Winged helix-like DNA-binding domain superfamily/Winged helix DNA-binding domain"/>
    <property type="match status" value="1"/>
</dbReference>
<dbReference type="PANTHER" id="PTHR38445">
    <property type="entry name" value="HTH-TYPE TRANSCRIPTIONAL REPRESSOR YTRA"/>
    <property type="match status" value="1"/>
</dbReference>
<feature type="domain" description="HTH gntR-type" evidence="4">
    <location>
        <begin position="24"/>
        <end position="92"/>
    </location>
</feature>
<evidence type="ECO:0000313" key="6">
    <source>
        <dbReference type="Proteomes" id="UP000467637"/>
    </source>
</evidence>
<dbReference type="CDD" id="cd07377">
    <property type="entry name" value="WHTH_GntR"/>
    <property type="match status" value="1"/>
</dbReference>
<keyword evidence="6" id="KW-1185">Reference proteome</keyword>
<dbReference type="SUPFAM" id="SSF46785">
    <property type="entry name" value="Winged helix' DNA-binding domain"/>
    <property type="match status" value="1"/>
</dbReference>
<name>A0ABW9U796_9BACL</name>
<protein>
    <submittedName>
        <fullName evidence="5">GntR family transcriptional regulator</fullName>
    </submittedName>
</protein>
<dbReference type="SMART" id="SM00345">
    <property type="entry name" value="HTH_GNTR"/>
    <property type="match status" value="1"/>
</dbReference>